<dbReference type="SUPFAM" id="SSF52833">
    <property type="entry name" value="Thioredoxin-like"/>
    <property type="match status" value="3"/>
</dbReference>
<feature type="compositionally biased region" description="Low complexity" evidence="5">
    <location>
        <begin position="188"/>
        <end position="218"/>
    </location>
</feature>
<dbReference type="Pfam" id="PF00255">
    <property type="entry name" value="GSHPx"/>
    <property type="match status" value="2"/>
</dbReference>
<dbReference type="PANTHER" id="PTHR11592:SF78">
    <property type="entry name" value="GLUTATHIONE PEROXIDASE"/>
    <property type="match status" value="1"/>
</dbReference>
<name>A0A182FPS9_ANOAL</name>
<dbReference type="Gene3D" id="3.40.30.10">
    <property type="entry name" value="Glutaredoxin"/>
    <property type="match status" value="3"/>
</dbReference>
<feature type="compositionally biased region" description="Low complexity" evidence="5">
    <location>
        <begin position="602"/>
        <end position="612"/>
    </location>
</feature>
<keyword evidence="7" id="KW-1185">Reference proteome</keyword>
<dbReference type="GO" id="GO:0006979">
    <property type="term" value="P:response to oxidative stress"/>
    <property type="evidence" value="ECO:0007669"/>
    <property type="project" value="InterPro"/>
</dbReference>
<feature type="compositionally biased region" description="Basic and acidic residues" evidence="5">
    <location>
        <begin position="357"/>
        <end position="366"/>
    </location>
</feature>
<dbReference type="VEuPathDB" id="VectorBase:AALB20_038458"/>
<keyword evidence="2 4" id="KW-0575">Peroxidase</keyword>
<feature type="region of interest" description="Disordered" evidence="5">
    <location>
        <begin position="452"/>
        <end position="473"/>
    </location>
</feature>
<dbReference type="PANTHER" id="PTHR11592">
    <property type="entry name" value="GLUTATHIONE PEROXIDASE"/>
    <property type="match status" value="1"/>
</dbReference>
<dbReference type="VEuPathDB" id="VectorBase:AALB008548"/>
<feature type="region of interest" description="Disordered" evidence="5">
    <location>
        <begin position="142"/>
        <end position="165"/>
    </location>
</feature>
<evidence type="ECO:0000256" key="3">
    <source>
        <dbReference type="ARBA" id="ARBA00023002"/>
    </source>
</evidence>
<feature type="compositionally biased region" description="Low complexity" evidence="5">
    <location>
        <begin position="257"/>
        <end position="266"/>
    </location>
</feature>
<evidence type="ECO:0000313" key="6">
    <source>
        <dbReference type="EnsemblMetazoa" id="AALB008548-PA"/>
    </source>
</evidence>
<dbReference type="EnsemblMetazoa" id="AALB008548-RA">
    <property type="protein sequence ID" value="AALB008548-PA"/>
    <property type="gene ID" value="AALB008548"/>
</dbReference>
<feature type="region of interest" description="Disordered" evidence="5">
    <location>
        <begin position="234"/>
        <end position="279"/>
    </location>
</feature>
<comment type="similarity">
    <text evidence="1 4">Belongs to the glutathione peroxidase family.</text>
</comment>
<reference evidence="6 7" key="1">
    <citation type="journal article" date="2017" name="G3 (Bethesda)">
        <title>The Physical Genome Mapping of Anopheles albimanus Corrected Scaffold Misassemblies and Identified Interarm Rearrangements in Genus Anopheles.</title>
        <authorList>
            <person name="Artemov G.N."/>
            <person name="Peery A.N."/>
            <person name="Jiang X."/>
            <person name="Tu Z."/>
            <person name="Stegniy V.N."/>
            <person name="Sharakhova M.V."/>
            <person name="Sharakhov I.V."/>
        </authorList>
    </citation>
    <scope>NUCLEOTIDE SEQUENCE [LARGE SCALE GENOMIC DNA]</scope>
    <source>
        <strain evidence="6 7">ALBI9_A</strain>
    </source>
</reference>
<reference evidence="6" key="2">
    <citation type="submission" date="2022-08" db="UniProtKB">
        <authorList>
            <consortium name="EnsemblMetazoa"/>
        </authorList>
    </citation>
    <scope>IDENTIFICATION</scope>
    <source>
        <strain evidence="6">STECLA/ALBI9_A</strain>
    </source>
</reference>
<proteinExistence type="inferred from homology"/>
<accession>A0A182FPS9</accession>
<feature type="compositionally biased region" description="Low complexity" evidence="5">
    <location>
        <begin position="234"/>
        <end position="249"/>
    </location>
</feature>
<organism evidence="6 7">
    <name type="scientific">Anopheles albimanus</name>
    <name type="common">New world malaria mosquito</name>
    <dbReference type="NCBI Taxonomy" id="7167"/>
    <lineage>
        <taxon>Eukaryota</taxon>
        <taxon>Metazoa</taxon>
        <taxon>Ecdysozoa</taxon>
        <taxon>Arthropoda</taxon>
        <taxon>Hexapoda</taxon>
        <taxon>Insecta</taxon>
        <taxon>Pterygota</taxon>
        <taxon>Neoptera</taxon>
        <taxon>Endopterygota</taxon>
        <taxon>Diptera</taxon>
        <taxon>Nematocera</taxon>
        <taxon>Culicoidea</taxon>
        <taxon>Culicidae</taxon>
        <taxon>Anophelinae</taxon>
        <taxon>Anopheles</taxon>
    </lineage>
</organism>
<dbReference type="CDD" id="cd00340">
    <property type="entry name" value="GSH_Peroxidase"/>
    <property type="match status" value="2"/>
</dbReference>
<evidence type="ECO:0000313" key="7">
    <source>
        <dbReference type="Proteomes" id="UP000069272"/>
    </source>
</evidence>
<protein>
    <recommendedName>
        <fullName evidence="4">Glutathione peroxidase</fullName>
    </recommendedName>
</protein>
<dbReference type="VEuPathDB" id="VectorBase:AALB20_030986"/>
<evidence type="ECO:0000256" key="4">
    <source>
        <dbReference type="RuleBase" id="RU000499"/>
    </source>
</evidence>
<dbReference type="PROSITE" id="PS51355">
    <property type="entry name" value="GLUTATHIONE_PEROXID_3"/>
    <property type="match status" value="2"/>
</dbReference>
<feature type="region of interest" description="Disordered" evidence="5">
    <location>
        <begin position="537"/>
        <end position="587"/>
    </location>
</feature>
<feature type="region of interest" description="Disordered" evidence="5">
    <location>
        <begin position="662"/>
        <end position="689"/>
    </location>
</feature>
<evidence type="ECO:0000256" key="1">
    <source>
        <dbReference type="ARBA" id="ARBA00006926"/>
    </source>
</evidence>
<dbReference type="AlphaFoldDB" id="A0A182FPS9"/>
<dbReference type="FunFam" id="3.40.30.10:FF:000025">
    <property type="entry name" value="Glutathione peroxidase"/>
    <property type="match status" value="1"/>
</dbReference>
<dbReference type="STRING" id="7167.A0A182FPS9"/>
<keyword evidence="3 4" id="KW-0560">Oxidoreductase</keyword>
<dbReference type="VEuPathDB" id="VectorBase:AALB20_029041"/>
<evidence type="ECO:0000256" key="2">
    <source>
        <dbReference type="ARBA" id="ARBA00022559"/>
    </source>
</evidence>
<feature type="region of interest" description="Disordered" evidence="5">
    <location>
        <begin position="349"/>
        <end position="377"/>
    </location>
</feature>
<evidence type="ECO:0000256" key="5">
    <source>
        <dbReference type="SAM" id="MobiDB-lite"/>
    </source>
</evidence>
<sequence length="1128" mass="125155">MYRGALCDDLCGAAGYTVQLGERKSDCLSAAGGLGTHWISIDNNGLPTCHYFLLIELSICRILAATFLLGLTLADKQNATEQSVAATTAKEKRQTEHETRSIPLSLIASRRQQPHQHHQQQQQQQEYYQSDEAAAQYYAQAQPSGGQPIYKPSPAGHKAGTSQEQPQYQELPPEYISLLHQLAEHQPKGAAAKQGKAVVQQHQYEQQQQQHSHAQHANQNQIQYITEEEYAQLLKQAQQQQPGPAAAGPHHQHHQQHQPQPHGLPAYARPSGHGPAPHKYRPAIQLLETTEDQPGSYGQGGEGGEQYRIQYKSIQQSGTVTPVAKPISSFSFEKELAKLVESNRPLPYRPLAHGHPGHHEGAHEAQRYGPTPSPQSHEYTYVQAGPGSAHDHGAPLQQHPKHSKAQYIAPFAQGQPLTGPKITPAHLQVGPQKFSSDTPAQKYQYIASPEAVTPKGHHAHSQHYHQAPSHQGQQYFAEVSPKQHAGTPSPKIQYYVPKEKNVQVYYQQQQQQQQQLMEQQTIEQHSPQHPMKIVEAPQLQHEKPQKTVQSLHRPRPAEQQQQQQHRYAPREKQQDQSPISSDPHAPSRSAIFVSQSTGVNQATAAATPAPTAHYGDKQLKVPPKIDRPLTQEEFQALVDAGYSVVPVPVPVPVPISQYRAQQAALAEAGHPGARGGPHPTPSSGGRQVAQASRYHLHQLATAENNPNQVVTYLRPLHLDPFSAGYGANRYYGQSSGEHSNEATTMEDYKNAKSVYDFTVKDSHGADVSLEKYRGKVLLIVNIASKCGLTKGNYAELTELSEKYADKEFKILSFPCDQFGGQMPEKDGEEMVCHLRSAKANVGDVFAKIDVNGEGASPLYKYLKHKQGGTLGDSIKWNFAKFLINRDGQPIKVNGDEADPLYKYLKHKQGGILGDSIKWNFSKFLVNKDGQPVDRYAPTTSPSICRTLTELPQKKTNNRTAMQSQPEKAKSIFEFTATDLNGNEVPLERYRGTVCLIVNFSTKDATFDKMLALLTPLYRKYHNESRKDLNILFFPCFQFGSKETPDEIVARFEGDGAPIGEIFAEIEVNGSKAPGLYRYLKARKAGNCGGFVNNNFTLFLTDRHGVPVERLGAGIHPYMLEDMIEGLLR</sequence>
<dbReference type="Proteomes" id="UP000069272">
    <property type="component" value="Chromosome 2R"/>
</dbReference>
<feature type="region of interest" description="Disordered" evidence="5">
    <location>
        <begin position="185"/>
        <end position="218"/>
    </location>
</feature>
<dbReference type="InterPro" id="IPR036249">
    <property type="entry name" value="Thioredoxin-like_sf"/>
</dbReference>
<dbReference type="GO" id="GO:0004601">
    <property type="term" value="F:peroxidase activity"/>
    <property type="evidence" value="ECO:0007669"/>
    <property type="project" value="UniProtKB-KW"/>
</dbReference>
<dbReference type="InterPro" id="IPR000889">
    <property type="entry name" value="Glutathione_peroxidase"/>
</dbReference>
<dbReference type="PRINTS" id="PR01011">
    <property type="entry name" value="GLUTPROXDASE"/>
</dbReference>
<feature type="region of interest" description="Disordered" evidence="5">
    <location>
        <begin position="601"/>
        <end position="622"/>
    </location>
</feature>